<comment type="caution">
    <text evidence="2">The sequence shown here is derived from an EMBL/GenBank/DDBJ whole genome shotgun (WGS) entry which is preliminary data.</text>
</comment>
<dbReference type="AlphaFoldDB" id="A0AAV1SRA3"/>
<feature type="domain" description="APO" evidence="1">
    <location>
        <begin position="191"/>
        <end position="218"/>
    </location>
</feature>
<dbReference type="GO" id="GO:0003723">
    <property type="term" value="F:RNA binding"/>
    <property type="evidence" value="ECO:0007669"/>
    <property type="project" value="InterPro"/>
</dbReference>
<dbReference type="EMBL" id="CAWUPB010001197">
    <property type="protein sequence ID" value="CAK7356560.1"/>
    <property type="molecule type" value="Genomic_DNA"/>
</dbReference>
<evidence type="ECO:0000313" key="3">
    <source>
        <dbReference type="Proteomes" id="UP001314170"/>
    </source>
</evidence>
<feature type="domain" description="APO" evidence="1">
    <location>
        <begin position="56"/>
        <end position="136"/>
    </location>
</feature>
<gene>
    <name evidence="2" type="ORF">DCAF_LOCUS26833</name>
</gene>
<dbReference type="InterPro" id="IPR023342">
    <property type="entry name" value="APO_dom"/>
</dbReference>
<evidence type="ECO:0000313" key="2">
    <source>
        <dbReference type="EMBL" id="CAK7356560.1"/>
    </source>
</evidence>
<dbReference type="Proteomes" id="UP001314170">
    <property type="component" value="Unassembled WGS sequence"/>
</dbReference>
<name>A0AAV1SRA3_9ROSI</name>
<protein>
    <recommendedName>
        <fullName evidence="1">APO domain-containing protein</fullName>
    </recommendedName>
</protein>
<accession>A0AAV1SRA3</accession>
<dbReference type="Pfam" id="PF05634">
    <property type="entry name" value="APO_RNA-bind"/>
    <property type="match status" value="2"/>
</dbReference>
<reference evidence="2 3" key="1">
    <citation type="submission" date="2024-01" db="EMBL/GenBank/DDBJ databases">
        <authorList>
            <person name="Waweru B."/>
        </authorList>
    </citation>
    <scope>NUCLEOTIDE SEQUENCE [LARGE SCALE GENOMIC DNA]</scope>
</reference>
<organism evidence="2 3">
    <name type="scientific">Dovyalis caffra</name>
    <dbReference type="NCBI Taxonomy" id="77055"/>
    <lineage>
        <taxon>Eukaryota</taxon>
        <taxon>Viridiplantae</taxon>
        <taxon>Streptophyta</taxon>
        <taxon>Embryophyta</taxon>
        <taxon>Tracheophyta</taxon>
        <taxon>Spermatophyta</taxon>
        <taxon>Magnoliopsida</taxon>
        <taxon>eudicotyledons</taxon>
        <taxon>Gunneridae</taxon>
        <taxon>Pentapetalae</taxon>
        <taxon>rosids</taxon>
        <taxon>fabids</taxon>
        <taxon>Malpighiales</taxon>
        <taxon>Salicaceae</taxon>
        <taxon>Flacourtieae</taxon>
        <taxon>Dovyalis</taxon>
    </lineage>
</organism>
<keyword evidence="3" id="KW-1185">Reference proteome</keyword>
<evidence type="ECO:0000259" key="1">
    <source>
        <dbReference type="Pfam" id="PF05634"/>
    </source>
</evidence>
<sequence>MNMLHHLPLVSPSSWNPSHKGICPCVCVVVCKSPRISAPNSDKLRQRARQNPFIRKEQPISHNVDLPTILPKNKKKPFPILFKKIQKAASEANKLAEMGIEKPLQPPKNGILVPDLIPLAYEVLDAWKVLIEVNAQKFMWPRKVTKLRTVLVQPVGTVTASVYGSGVQSMTYLYLLSLIISMTLLNSASKVQAGVDIPEYPSRRRTKPVRMIGKKVIDRGFLEEPKPWGLGNPSTLVEFDTYRARERFPPPLSEDIPRIAQVPMDAYDFVRSGVRKFRNTR</sequence>
<proteinExistence type="predicted"/>